<evidence type="ECO:0000313" key="9">
    <source>
        <dbReference type="Proteomes" id="UP001501521"/>
    </source>
</evidence>
<feature type="transmembrane region" description="Helical" evidence="7">
    <location>
        <begin position="263"/>
        <end position="283"/>
    </location>
</feature>
<dbReference type="CDD" id="cd06173">
    <property type="entry name" value="MFS_MefA_like"/>
    <property type="match status" value="1"/>
</dbReference>
<proteinExistence type="predicted"/>
<evidence type="ECO:0000256" key="2">
    <source>
        <dbReference type="ARBA" id="ARBA00022475"/>
    </source>
</evidence>
<feature type="transmembrane region" description="Helical" evidence="7">
    <location>
        <begin position="12"/>
        <end position="38"/>
    </location>
</feature>
<name>A0ABP9FGI7_9ACTN</name>
<comment type="caution">
    <text evidence="8">The sequence shown here is derived from an EMBL/GenBank/DDBJ whole genome shotgun (WGS) entry which is preliminary data.</text>
</comment>
<dbReference type="InterPro" id="IPR011701">
    <property type="entry name" value="MFS"/>
</dbReference>
<feature type="transmembrane region" description="Helical" evidence="7">
    <location>
        <begin position="290"/>
        <end position="309"/>
    </location>
</feature>
<feature type="region of interest" description="Disordered" evidence="6">
    <location>
        <begin position="446"/>
        <end position="467"/>
    </location>
</feature>
<gene>
    <name evidence="8" type="ORF">GCM10025789_19380</name>
</gene>
<feature type="transmembrane region" description="Helical" evidence="7">
    <location>
        <begin position="152"/>
        <end position="172"/>
    </location>
</feature>
<reference evidence="9" key="1">
    <citation type="journal article" date="2019" name="Int. J. Syst. Evol. Microbiol.">
        <title>The Global Catalogue of Microorganisms (GCM) 10K type strain sequencing project: providing services to taxonomists for standard genome sequencing and annotation.</title>
        <authorList>
            <consortium name="The Broad Institute Genomics Platform"/>
            <consortium name="The Broad Institute Genome Sequencing Center for Infectious Disease"/>
            <person name="Wu L."/>
            <person name="Ma J."/>
        </authorList>
    </citation>
    <scope>NUCLEOTIDE SEQUENCE [LARGE SCALE GENOMIC DNA]</scope>
    <source>
        <strain evidence="9">JCM 19125</strain>
    </source>
</reference>
<comment type="subcellular location">
    <subcellularLocation>
        <location evidence="1">Cell membrane</location>
        <topology evidence="1">Multi-pass membrane protein</topology>
    </subcellularLocation>
</comment>
<dbReference type="SUPFAM" id="SSF103473">
    <property type="entry name" value="MFS general substrate transporter"/>
    <property type="match status" value="1"/>
</dbReference>
<keyword evidence="4 7" id="KW-1133">Transmembrane helix</keyword>
<dbReference type="PANTHER" id="PTHR23513:SF6">
    <property type="entry name" value="MAJOR FACILITATOR SUPERFAMILY ASSOCIATED DOMAIN-CONTAINING PROTEIN"/>
    <property type="match status" value="1"/>
</dbReference>
<dbReference type="PANTHER" id="PTHR23513">
    <property type="entry name" value="INTEGRAL MEMBRANE EFFLUX PROTEIN-RELATED"/>
    <property type="match status" value="1"/>
</dbReference>
<evidence type="ECO:0000256" key="1">
    <source>
        <dbReference type="ARBA" id="ARBA00004651"/>
    </source>
</evidence>
<feature type="transmembrane region" description="Helical" evidence="7">
    <location>
        <begin position="178"/>
        <end position="198"/>
    </location>
</feature>
<dbReference type="Gene3D" id="1.20.1250.20">
    <property type="entry name" value="MFS general substrate transporter like domains"/>
    <property type="match status" value="1"/>
</dbReference>
<keyword evidence="3 7" id="KW-0812">Transmembrane</keyword>
<keyword evidence="2" id="KW-1003">Cell membrane</keyword>
<feature type="transmembrane region" description="Helical" evidence="7">
    <location>
        <begin position="77"/>
        <end position="99"/>
    </location>
</feature>
<protein>
    <submittedName>
        <fullName evidence="8">MFS transporter</fullName>
    </submittedName>
</protein>
<evidence type="ECO:0000256" key="4">
    <source>
        <dbReference type="ARBA" id="ARBA00022989"/>
    </source>
</evidence>
<evidence type="ECO:0000256" key="5">
    <source>
        <dbReference type="ARBA" id="ARBA00023136"/>
    </source>
</evidence>
<dbReference type="InterPro" id="IPR036259">
    <property type="entry name" value="MFS_trans_sf"/>
</dbReference>
<feature type="transmembrane region" description="Helical" evidence="7">
    <location>
        <begin position="403"/>
        <end position="424"/>
    </location>
</feature>
<feature type="transmembrane region" description="Helical" evidence="7">
    <location>
        <begin position="352"/>
        <end position="383"/>
    </location>
</feature>
<dbReference type="RefSeq" id="WP_345582288.1">
    <property type="nucleotide sequence ID" value="NZ_BAABLV010000031.1"/>
</dbReference>
<evidence type="ECO:0000313" key="8">
    <source>
        <dbReference type="EMBL" id="GAA4900901.1"/>
    </source>
</evidence>
<evidence type="ECO:0000256" key="3">
    <source>
        <dbReference type="ARBA" id="ARBA00022692"/>
    </source>
</evidence>
<feature type="transmembrane region" description="Helical" evidence="7">
    <location>
        <begin position="111"/>
        <end position="140"/>
    </location>
</feature>
<feature type="transmembrane region" description="Helical" evidence="7">
    <location>
        <begin position="219"/>
        <end position="243"/>
    </location>
</feature>
<feature type="transmembrane region" description="Helical" evidence="7">
    <location>
        <begin position="315"/>
        <end position="332"/>
    </location>
</feature>
<sequence>MNSRTAAKRHTFGHVLGNTAAAMLGTAFIWFGITFWAYLETRSVLATSFLGGAYMLGMAVMGVPFGTLVDRHHKHHVMVASAVGTAALFLMALAIYLTVPPDQLTDLAKPWFWIFCGLILGGALLASARSIALSTCVTILVPSEKRANANGLVGTVNGMTMMVTGIFSGLAIGQLGLFWTLIISLAIVLLSLVHLLPLRIPEPEIVHAEGAPKGVDFKGAWLAIAAVPGLIGLILFTTFNNFLGGVFMGLLDPYGLELVSVEWWGILFGLSGFGFLIGGAIIARKGLGRLPLRSLLLACMGMWVVGGAFTIRDSVVLLVAGMVVYMALMPFIEGAEQTLLQQLVPLAKQGRVFGFAQAVEVSAAPISAFVIGPLAEFWLIPYAESPAGRRQWGWLLGDGDARGIALVFVLVSLGGIVITALAFLTRTYRRLNAAYEAGDVNRDIASAQQASDPIPGPDPLGKGHTES</sequence>
<accession>A0ABP9FGI7</accession>
<dbReference type="Proteomes" id="UP001501521">
    <property type="component" value="Unassembled WGS sequence"/>
</dbReference>
<dbReference type="EMBL" id="BAABLV010000031">
    <property type="protein sequence ID" value="GAA4900901.1"/>
    <property type="molecule type" value="Genomic_DNA"/>
</dbReference>
<evidence type="ECO:0000256" key="7">
    <source>
        <dbReference type="SAM" id="Phobius"/>
    </source>
</evidence>
<evidence type="ECO:0000256" key="6">
    <source>
        <dbReference type="SAM" id="MobiDB-lite"/>
    </source>
</evidence>
<dbReference type="Pfam" id="PF07690">
    <property type="entry name" value="MFS_1"/>
    <property type="match status" value="1"/>
</dbReference>
<keyword evidence="9" id="KW-1185">Reference proteome</keyword>
<feature type="transmembrane region" description="Helical" evidence="7">
    <location>
        <begin position="44"/>
        <end position="65"/>
    </location>
</feature>
<keyword evidence="5 7" id="KW-0472">Membrane</keyword>
<organism evidence="8 9">
    <name type="scientific">Tessaracoccus lubricantis</name>
    <dbReference type="NCBI Taxonomy" id="545543"/>
    <lineage>
        <taxon>Bacteria</taxon>
        <taxon>Bacillati</taxon>
        <taxon>Actinomycetota</taxon>
        <taxon>Actinomycetes</taxon>
        <taxon>Propionibacteriales</taxon>
        <taxon>Propionibacteriaceae</taxon>
        <taxon>Tessaracoccus</taxon>
    </lineage>
</organism>